<accession>A0A6J4TID1</accession>
<feature type="region of interest" description="Disordered" evidence="1">
    <location>
        <begin position="1"/>
        <end position="58"/>
    </location>
</feature>
<sequence>CSGSGRASASRPRPETSPRRCGRRARSRCRWRCPPSGQTGASPWPASGSRTRPRSPAP</sequence>
<feature type="non-terminal residue" evidence="2">
    <location>
        <position position="58"/>
    </location>
</feature>
<feature type="compositionally biased region" description="Low complexity" evidence="1">
    <location>
        <begin position="1"/>
        <end position="11"/>
    </location>
</feature>
<dbReference type="EMBL" id="CADCVM010000421">
    <property type="protein sequence ID" value="CAA9523991.1"/>
    <property type="molecule type" value="Genomic_DNA"/>
</dbReference>
<proteinExistence type="predicted"/>
<feature type="non-terminal residue" evidence="2">
    <location>
        <position position="1"/>
    </location>
</feature>
<evidence type="ECO:0000256" key="1">
    <source>
        <dbReference type="SAM" id="MobiDB-lite"/>
    </source>
</evidence>
<reference evidence="2" key="1">
    <citation type="submission" date="2020-02" db="EMBL/GenBank/DDBJ databases">
        <authorList>
            <person name="Meier V. D."/>
        </authorList>
    </citation>
    <scope>NUCLEOTIDE SEQUENCE</scope>
    <source>
        <strain evidence="2">AVDCRST_MAG05</strain>
    </source>
</reference>
<dbReference type="AlphaFoldDB" id="A0A6J4TID1"/>
<protein>
    <submittedName>
        <fullName evidence="2">Uncharacterized protein</fullName>
    </submittedName>
</protein>
<name>A0A6J4TID1_9ACTN</name>
<gene>
    <name evidence="2" type="ORF">AVDCRST_MAG05-3803</name>
</gene>
<organism evidence="2">
    <name type="scientific">uncultured Rubrobacteraceae bacterium</name>
    <dbReference type="NCBI Taxonomy" id="349277"/>
    <lineage>
        <taxon>Bacteria</taxon>
        <taxon>Bacillati</taxon>
        <taxon>Actinomycetota</taxon>
        <taxon>Rubrobacteria</taxon>
        <taxon>Rubrobacterales</taxon>
        <taxon>Rubrobacteraceae</taxon>
        <taxon>environmental samples</taxon>
    </lineage>
</organism>
<evidence type="ECO:0000313" key="2">
    <source>
        <dbReference type="EMBL" id="CAA9523991.1"/>
    </source>
</evidence>
<feature type="compositionally biased region" description="Basic residues" evidence="1">
    <location>
        <begin position="20"/>
        <end position="31"/>
    </location>
</feature>